<name>M0MYJ7_9EURY</name>
<dbReference type="AlphaFoldDB" id="M0MYJ7"/>
<organism evidence="1 2">
    <name type="scientific">Halococcus salifodinae DSM 8989</name>
    <dbReference type="NCBI Taxonomy" id="1227456"/>
    <lineage>
        <taxon>Archaea</taxon>
        <taxon>Methanobacteriati</taxon>
        <taxon>Methanobacteriota</taxon>
        <taxon>Stenosarchaea group</taxon>
        <taxon>Halobacteria</taxon>
        <taxon>Halobacteriales</taxon>
        <taxon>Halococcaceae</taxon>
        <taxon>Halococcus</taxon>
    </lineage>
</organism>
<dbReference type="OrthoDB" id="103460at2157"/>
<dbReference type="STRING" id="1227456.C450_13397"/>
<evidence type="ECO:0000313" key="2">
    <source>
        <dbReference type="Proteomes" id="UP000011625"/>
    </source>
</evidence>
<sequence length="69" mass="7493">MSEHRCPDCGVTMEVTKAVTSVDSESVKLKTDDKREGLLGSLGMKRTLGVDAYLCPECGLVRLYADIAE</sequence>
<dbReference type="EMBL" id="AOME01000070">
    <property type="protein sequence ID" value="EMA50676.1"/>
    <property type="molecule type" value="Genomic_DNA"/>
</dbReference>
<comment type="caution">
    <text evidence="1">The sequence shown here is derived from an EMBL/GenBank/DDBJ whole genome shotgun (WGS) entry which is preliminary data.</text>
</comment>
<proteinExistence type="predicted"/>
<evidence type="ECO:0008006" key="3">
    <source>
        <dbReference type="Google" id="ProtNLM"/>
    </source>
</evidence>
<keyword evidence="2" id="KW-1185">Reference proteome</keyword>
<gene>
    <name evidence="1" type="ORF">C450_13397</name>
</gene>
<dbReference type="PATRIC" id="fig|1227456.3.peg.2711"/>
<accession>M0MYJ7</accession>
<evidence type="ECO:0000313" key="1">
    <source>
        <dbReference type="EMBL" id="EMA50676.1"/>
    </source>
</evidence>
<protein>
    <recommendedName>
        <fullName evidence="3">Small CPxCG-related zinc finger protein</fullName>
    </recommendedName>
</protein>
<dbReference type="Proteomes" id="UP000011625">
    <property type="component" value="Unassembled WGS sequence"/>
</dbReference>
<reference evidence="1 2" key="1">
    <citation type="journal article" date="2014" name="PLoS Genet.">
        <title>Phylogenetically driven sequencing of extremely halophilic archaea reveals strategies for static and dynamic osmo-response.</title>
        <authorList>
            <person name="Becker E.A."/>
            <person name="Seitzer P.M."/>
            <person name="Tritt A."/>
            <person name="Larsen D."/>
            <person name="Krusor M."/>
            <person name="Yao A.I."/>
            <person name="Wu D."/>
            <person name="Madern D."/>
            <person name="Eisen J.A."/>
            <person name="Darling A.E."/>
            <person name="Facciotti M.T."/>
        </authorList>
    </citation>
    <scope>NUCLEOTIDE SEQUENCE [LARGE SCALE GENOMIC DNA]</scope>
    <source>
        <strain evidence="1 2">DSM 8989</strain>
    </source>
</reference>
<dbReference type="RefSeq" id="WP_005044136.1">
    <property type="nucleotide sequence ID" value="NZ_AOME01000070.1"/>
</dbReference>